<organism evidence="3 4">
    <name type="scientific">Tetraparma gracilis</name>
    <dbReference type="NCBI Taxonomy" id="2962635"/>
    <lineage>
        <taxon>Eukaryota</taxon>
        <taxon>Sar</taxon>
        <taxon>Stramenopiles</taxon>
        <taxon>Ochrophyta</taxon>
        <taxon>Bolidophyceae</taxon>
        <taxon>Parmales</taxon>
        <taxon>Triparmaceae</taxon>
        <taxon>Tetraparma</taxon>
    </lineage>
</organism>
<dbReference type="Gene3D" id="3.90.70.10">
    <property type="entry name" value="Cysteine proteinases"/>
    <property type="match status" value="1"/>
</dbReference>
<feature type="region of interest" description="Disordered" evidence="1">
    <location>
        <begin position="257"/>
        <end position="323"/>
    </location>
</feature>
<feature type="non-terminal residue" evidence="3">
    <location>
        <position position="503"/>
    </location>
</feature>
<feature type="region of interest" description="Disordered" evidence="1">
    <location>
        <begin position="44"/>
        <end position="112"/>
    </location>
</feature>
<keyword evidence="4" id="KW-1185">Reference proteome</keyword>
<accession>A0ABQ6MD27</accession>
<feature type="compositionally biased region" description="Polar residues" evidence="1">
    <location>
        <begin position="282"/>
        <end position="299"/>
    </location>
</feature>
<feature type="compositionally biased region" description="Acidic residues" evidence="1">
    <location>
        <begin position="61"/>
        <end position="74"/>
    </location>
</feature>
<protein>
    <recommendedName>
        <fullName evidence="2">USP domain-containing protein</fullName>
    </recommendedName>
</protein>
<feature type="compositionally biased region" description="Pro residues" evidence="1">
    <location>
        <begin position="81"/>
        <end position="94"/>
    </location>
</feature>
<name>A0ABQ6MD27_9STRA</name>
<proteinExistence type="predicted"/>
<dbReference type="InterPro" id="IPR022708">
    <property type="entry name" value="Atg1-like_tMIT"/>
</dbReference>
<evidence type="ECO:0000313" key="4">
    <source>
        <dbReference type="Proteomes" id="UP001165060"/>
    </source>
</evidence>
<gene>
    <name evidence="3" type="ORF">TeGR_g12156</name>
</gene>
<sequence>YVKAPTGAWHLCDDSHTERVSEATVRGRKDAYLLFYTREEAKLTIPELPKAQEEPALQAVAEEEEGDSEAEEEDEKKPAAPSLPSPPSSPPPGDAPLSEALSPSPPRLSVVTSTQNSIRFVPVWKRNGRVWSGKKAGPFLTPGSWKEVKAITVFKYQMRKKMEEKAKAAQAPAPAPAPSSTNLLGNISLSTWSDSEDDAPAAEAATAAAAKLAERAVSRKRALKKMLAAAEDIGRRGVNVAHVGDMKAFSAMRLVGEGDVKPPPSADLAQPPPSADLAPPANQEQGASSSSGDATSQETAESPPESASPSPSASASPAAPPAQPLLSQAHAHLKEALALYVYALKLMKGAVSAAQRVMDVVRATLQQQQAQQPHIGSSGMGGVMDTHQALLGRCDVSLKWLNGQFNGILERAEAGQKQVTTLVPKLAPGEESKSPVRSAQELVYDCVMRLGREGAVKHLLGQLAEAKACYKSGGLLTEALLMEELSDADIAVLTNFRDSFVEK</sequence>
<dbReference type="Proteomes" id="UP001165060">
    <property type="component" value="Unassembled WGS sequence"/>
</dbReference>
<dbReference type="PROSITE" id="PS50235">
    <property type="entry name" value="USP_3"/>
    <property type="match status" value="1"/>
</dbReference>
<feature type="compositionally biased region" description="Pro residues" evidence="1">
    <location>
        <begin position="261"/>
        <end position="274"/>
    </location>
</feature>
<feature type="domain" description="USP" evidence="2">
    <location>
        <begin position="1"/>
        <end position="39"/>
    </location>
</feature>
<evidence type="ECO:0000256" key="1">
    <source>
        <dbReference type="SAM" id="MobiDB-lite"/>
    </source>
</evidence>
<reference evidence="3 4" key="1">
    <citation type="journal article" date="2023" name="Commun. Biol.">
        <title>Genome analysis of Parmales, the sister group of diatoms, reveals the evolutionary specialization of diatoms from phago-mixotrophs to photoautotrophs.</title>
        <authorList>
            <person name="Ban H."/>
            <person name="Sato S."/>
            <person name="Yoshikawa S."/>
            <person name="Yamada K."/>
            <person name="Nakamura Y."/>
            <person name="Ichinomiya M."/>
            <person name="Sato N."/>
            <person name="Blanc-Mathieu R."/>
            <person name="Endo H."/>
            <person name="Kuwata A."/>
            <person name="Ogata H."/>
        </authorList>
    </citation>
    <scope>NUCLEOTIDE SEQUENCE [LARGE SCALE GENOMIC DNA]</scope>
</reference>
<dbReference type="InterPro" id="IPR028889">
    <property type="entry name" value="USP"/>
</dbReference>
<comment type="caution">
    <text evidence="3">The sequence shown here is derived from an EMBL/GenBank/DDBJ whole genome shotgun (WGS) entry which is preliminary data.</text>
</comment>
<feature type="non-terminal residue" evidence="3">
    <location>
        <position position="1"/>
    </location>
</feature>
<evidence type="ECO:0000259" key="2">
    <source>
        <dbReference type="PROSITE" id="PS50235"/>
    </source>
</evidence>
<dbReference type="Pfam" id="PF12063">
    <property type="entry name" value="ATG1-like_MIT1"/>
    <property type="match status" value="1"/>
</dbReference>
<evidence type="ECO:0000313" key="3">
    <source>
        <dbReference type="EMBL" id="GMI24127.1"/>
    </source>
</evidence>
<feature type="compositionally biased region" description="Low complexity" evidence="1">
    <location>
        <begin position="300"/>
        <end position="317"/>
    </location>
</feature>
<dbReference type="EMBL" id="BRYB01005405">
    <property type="protein sequence ID" value="GMI24127.1"/>
    <property type="molecule type" value="Genomic_DNA"/>
</dbReference>